<evidence type="ECO:0000313" key="3">
    <source>
        <dbReference type="Proteomes" id="UP000004949"/>
    </source>
</evidence>
<keyword evidence="1" id="KW-0812">Transmembrane</keyword>
<dbReference type="AlphaFoldDB" id="G6XH93"/>
<accession>G6XH93</accession>
<feature type="transmembrane region" description="Helical" evidence="1">
    <location>
        <begin position="25"/>
        <end position="51"/>
    </location>
</feature>
<dbReference type="Proteomes" id="UP000004949">
    <property type="component" value="Unassembled WGS sequence"/>
</dbReference>
<sequence>MESAGTLRPLLATAGKPYLLRRWDLAFRILAAIPGGYALSAFTGICLALWLPGLCAERAMMGMLAGLLIWPVVFMVSFAVSDGHKALVITVFAILCLTGLSLLAGWRP</sequence>
<reference evidence="2 3" key="1">
    <citation type="submission" date="2011-10" db="EMBL/GenBank/DDBJ databases">
        <title>Genome sequence of Gluconobacter morbifer G707, isolated from Drosophila gut.</title>
        <authorList>
            <person name="Lee W.-J."/>
            <person name="Kim E.-K."/>
        </authorList>
    </citation>
    <scope>NUCLEOTIDE SEQUENCE [LARGE SCALE GENOMIC DNA]</scope>
    <source>
        <strain evidence="2 3">G707</strain>
    </source>
</reference>
<dbReference type="STRING" id="1088869.GMO_08590"/>
<protein>
    <recommendedName>
        <fullName evidence="4">DUF3649 domain-containing protein</fullName>
    </recommendedName>
</protein>
<evidence type="ECO:0008006" key="4">
    <source>
        <dbReference type="Google" id="ProtNLM"/>
    </source>
</evidence>
<dbReference type="PATRIC" id="fig|1088869.3.peg.863"/>
<dbReference type="EMBL" id="AGQV01000001">
    <property type="protein sequence ID" value="EHH69551.1"/>
    <property type="molecule type" value="Genomic_DNA"/>
</dbReference>
<evidence type="ECO:0000256" key="1">
    <source>
        <dbReference type="SAM" id="Phobius"/>
    </source>
</evidence>
<name>G6XH93_9PROT</name>
<comment type="caution">
    <text evidence="2">The sequence shown here is derived from an EMBL/GenBank/DDBJ whole genome shotgun (WGS) entry which is preliminary data.</text>
</comment>
<keyword evidence="1" id="KW-0472">Membrane</keyword>
<feature type="transmembrane region" description="Helical" evidence="1">
    <location>
        <begin position="86"/>
        <end position="106"/>
    </location>
</feature>
<feature type="transmembrane region" description="Helical" evidence="1">
    <location>
        <begin position="63"/>
        <end position="80"/>
    </location>
</feature>
<keyword evidence="1" id="KW-1133">Transmembrane helix</keyword>
<gene>
    <name evidence="2" type="ORF">GMO_08590</name>
</gene>
<keyword evidence="3" id="KW-1185">Reference proteome</keyword>
<evidence type="ECO:0000313" key="2">
    <source>
        <dbReference type="EMBL" id="EHH69551.1"/>
    </source>
</evidence>
<organism evidence="2 3">
    <name type="scientific">Gluconobacter morbifer G707</name>
    <dbReference type="NCBI Taxonomy" id="1088869"/>
    <lineage>
        <taxon>Bacteria</taxon>
        <taxon>Pseudomonadati</taxon>
        <taxon>Pseudomonadota</taxon>
        <taxon>Alphaproteobacteria</taxon>
        <taxon>Acetobacterales</taxon>
        <taxon>Acetobacteraceae</taxon>
        <taxon>Gluconobacter</taxon>
    </lineage>
</organism>
<proteinExistence type="predicted"/>